<proteinExistence type="predicted"/>
<dbReference type="RefSeq" id="WP_151576638.1">
    <property type="nucleotide sequence ID" value="NZ_WBWX01000004.1"/>
</dbReference>
<evidence type="ECO:0000313" key="1">
    <source>
        <dbReference type="EMBL" id="KAB2797279.1"/>
    </source>
</evidence>
<comment type="caution">
    <text evidence="1">The sequence shown here is derived from an EMBL/GenBank/DDBJ whole genome shotgun (WGS) entry which is preliminary data.</text>
</comment>
<dbReference type="EMBL" id="WBWX01000004">
    <property type="protein sequence ID" value="KAB2797279.1"/>
    <property type="molecule type" value="Genomic_DNA"/>
</dbReference>
<dbReference type="AlphaFoldDB" id="A0A6I0DNX3"/>
<name>A0A6I0DNX3_BRUAN</name>
<evidence type="ECO:0000313" key="2">
    <source>
        <dbReference type="Proteomes" id="UP000441102"/>
    </source>
</evidence>
<dbReference type="Proteomes" id="UP000441102">
    <property type="component" value="Unassembled WGS sequence"/>
</dbReference>
<accession>A0A6I0DNX3</accession>
<gene>
    <name evidence="1" type="ORF">F9L06_13135</name>
</gene>
<protein>
    <submittedName>
        <fullName evidence="1">Host attachment protein</fullName>
    </submittedName>
</protein>
<dbReference type="Pfam" id="PF10116">
    <property type="entry name" value="Host_attach"/>
    <property type="match status" value="1"/>
</dbReference>
<organism evidence="1 2">
    <name type="scientific">Brucella anthropi</name>
    <name type="common">Ochrobactrum anthropi</name>
    <dbReference type="NCBI Taxonomy" id="529"/>
    <lineage>
        <taxon>Bacteria</taxon>
        <taxon>Pseudomonadati</taxon>
        <taxon>Pseudomonadota</taxon>
        <taxon>Alphaproteobacteria</taxon>
        <taxon>Hyphomicrobiales</taxon>
        <taxon>Brucellaceae</taxon>
        <taxon>Brucella/Ochrobactrum group</taxon>
        <taxon>Brucella</taxon>
    </lineage>
</organism>
<dbReference type="InterPro" id="IPR019291">
    <property type="entry name" value="Host_attachment_protein"/>
</dbReference>
<reference evidence="1 2" key="1">
    <citation type="submission" date="2019-09" db="EMBL/GenBank/DDBJ databases">
        <title>Taxonomic organization of the family Brucellaceae based on a phylogenomic approach.</title>
        <authorList>
            <person name="Leclercq S."/>
            <person name="Cloeckaert A."/>
            <person name="Zygmunt M.S."/>
        </authorList>
    </citation>
    <scope>NUCLEOTIDE SEQUENCE [LARGE SCALE GENOMIC DNA]</scope>
    <source>
        <strain evidence="1 2">CCUG 34461</strain>
    </source>
</reference>
<sequence>MKKKHWVLIADGARARILRLDAKKNDEQPNVRVFDITHKRLQEIMSDKPGRSFASLGTRRSALEYSSDPERQQEEHFAEILIEELERRFSKHEFVRLTVIAEPRMLGSLRQKMTPDLKQAVVAEIAKDLTKTPSDDLEAVLEELNIR</sequence>